<protein>
    <submittedName>
        <fullName evidence="2">Uncharacterized protein</fullName>
    </submittedName>
</protein>
<reference evidence="2" key="1">
    <citation type="journal article" date="2013" name="Nature">
        <title>Draft genome of the wheat A-genome progenitor Triticum urartu.</title>
        <authorList>
            <person name="Ling H.Q."/>
            <person name="Zhao S."/>
            <person name="Liu D."/>
            <person name="Wang J."/>
            <person name="Sun H."/>
            <person name="Zhang C."/>
            <person name="Fan H."/>
            <person name="Li D."/>
            <person name="Dong L."/>
            <person name="Tao Y."/>
            <person name="Gao C."/>
            <person name="Wu H."/>
            <person name="Li Y."/>
            <person name="Cui Y."/>
            <person name="Guo X."/>
            <person name="Zheng S."/>
            <person name="Wang B."/>
            <person name="Yu K."/>
            <person name="Liang Q."/>
            <person name="Yang W."/>
            <person name="Lou X."/>
            <person name="Chen J."/>
            <person name="Feng M."/>
            <person name="Jian J."/>
            <person name="Zhang X."/>
            <person name="Luo G."/>
            <person name="Jiang Y."/>
            <person name="Liu J."/>
            <person name="Wang Z."/>
            <person name="Sha Y."/>
            <person name="Zhang B."/>
            <person name="Wu H."/>
            <person name="Tang D."/>
            <person name="Shen Q."/>
            <person name="Xue P."/>
            <person name="Zou S."/>
            <person name="Wang X."/>
            <person name="Liu X."/>
            <person name="Wang F."/>
            <person name="Yang Y."/>
            <person name="An X."/>
            <person name="Dong Z."/>
            <person name="Zhang K."/>
            <person name="Zhang X."/>
            <person name="Luo M.C."/>
            <person name="Dvorak J."/>
            <person name="Tong Y."/>
            <person name="Wang J."/>
            <person name="Yang H."/>
            <person name="Li Z."/>
            <person name="Wang D."/>
            <person name="Zhang A."/>
            <person name="Wang J."/>
        </authorList>
    </citation>
    <scope>NUCLEOTIDE SEQUENCE</scope>
</reference>
<feature type="region of interest" description="Disordered" evidence="1">
    <location>
        <begin position="230"/>
        <end position="249"/>
    </location>
</feature>
<evidence type="ECO:0000313" key="2">
    <source>
        <dbReference type="EMBL" id="EMS68917.1"/>
    </source>
</evidence>
<dbReference type="EMBL" id="KD000189">
    <property type="protein sequence ID" value="EMS68917.1"/>
    <property type="molecule type" value="Genomic_DNA"/>
</dbReference>
<gene>
    <name evidence="2" type="ORF">TRIUR3_33297</name>
</gene>
<feature type="compositionally biased region" description="Basic residues" evidence="1">
    <location>
        <begin position="240"/>
        <end position="249"/>
    </location>
</feature>
<sequence>MILDREQGRVATEDPEPWPQTLAAGELVWAKTKGRHPHASTPPLSPPPATTVNPFLAAHDADALARANTGLAFVPHEFLAALGSVAVDEPTVRLLDRARLESWVRALAQGWGPNRPDRYRRRTKDELIDKIDIDMLADDGAASKEEEEKKERCMYTAFEGEDDKSKKALRREGNSTQGQVKRIDLDGKTPVPSVYPRYMGKKCYCYITAVCLGKREFHCVRFAEINEDSGGMKGTGDRKHGSKKKSNNM</sequence>
<evidence type="ECO:0000256" key="1">
    <source>
        <dbReference type="SAM" id="MobiDB-lite"/>
    </source>
</evidence>
<name>M8A8T0_TRIUA</name>
<organism evidence="2">
    <name type="scientific">Triticum urartu</name>
    <name type="common">Red wild einkorn</name>
    <name type="synonym">Crithodium urartu</name>
    <dbReference type="NCBI Taxonomy" id="4572"/>
    <lineage>
        <taxon>Eukaryota</taxon>
        <taxon>Viridiplantae</taxon>
        <taxon>Streptophyta</taxon>
        <taxon>Embryophyta</taxon>
        <taxon>Tracheophyta</taxon>
        <taxon>Spermatophyta</taxon>
        <taxon>Magnoliopsida</taxon>
        <taxon>Liliopsida</taxon>
        <taxon>Poales</taxon>
        <taxon>Poaceae</taxon>
        <taxon>BOP clade</taxon>
        <taxon>Pooideae</taxon>
        <taxon>Triticodae</taxon>
        <taxon>Triticeae</taxon>
        <taxon>Triticinae</taxon>
        <taxon>Triticum</taxon>
    </lineage>
</organism>
<proteinExistence type="predicted"/>
<feature type="region of interest" description="Disordered" evidence="1">
    <location>
        <begin position="34"/>
        <end position="53"/>
    </location>
</feature>
<dbReference type="STRING" id="4572.M8A8T0"/>
<dbReference type="AlphaFoldDB" id="M8A8T0"/>
<accession>M8A8T0</accession>